<dbReference type="Gene3D" id="3.40.50.1010">
    <property type="entry name" value="5'-nuclease"/>
    <property type="match status" value="1"/>
</dbReference>
<dbReference type="OrthoDB" id="5144756at2"/>
<evidence type="ECO:0000259" key="1">
    <source>
        <dbReference type="Pfam" id="PF01936"/>
    </source>
</evidence>
<keyword evidence="3" id="KW-1185">Reference proteome</keyword>
<evidence type="ECO:0000313" key="3">
    <source>
        <dbReference type="Proteomes" id="UP000280344"/>
    </source>
</evidence>
<sequence>MVEMLTDVATMARLGIPTRGRRIVLIDIENIVGGAVTTLDQAQWAKQLFENRGVVNDSDQLIFGTCRLGAVNIGATWQSSRIVMQDGDDGADLALLNILETEDLASRYDEVLIISGDHIFTDAIAALRADGVHVTVAGWADSLSAHLRLVANTTYFLDDLLSQTDYTEAA</sequence>
<dbReference type="KEGG" id="flh:EJ997_10395"/>
<protein>
    <submittedName>
        <fullName evidence="2">NYN domain-containing protein</fullName>
    </submittedName>
</protein>
<accession>A0A3Q9G563</accession>
<reference evidence="2 3" key="1">
    <citation type="submission" date="2018-12" db="EMBL/GenBank/DDBJ databases">
        <title>Complete genome sequence of Flaviflexus sp. H23T48.</title>
        <authorList>
            <person name="Bae J.-W."/>
            <person name="Lee J.-Y."/>
        </authorList>
    </citation>
    <scope>NUCLEOTIDE SEQUENCE [LARGE SCALE GENOMIC DNA]</scope>
    <source>
        <strain evidence="2 3">H23T48</strain>
    </source>
</reference>
<gene>
    <name evidence="2" type="ORF">EJ997_10395</name>
</gene>
<dbReference type="Pfam" id="PF01936">
    <property type="entry name" value="NYN"/>
    <property type="match status" value="1"/>
</dbReference>
<dbReference type="InterPro" id="IPR021139">
    <property type="entry name" value="NYN"/>
</dbReference>
<organism evidence="2 3">
    <name type="scientific">Flaviflexus ciconiae</name>
    <dbReference type="NCBI Taxonomy" id="2496867"/>
    <lineage>
        <taxon>Bacteria</taxon>
        <taxon>Bacillati</taxon>
        <taxon>Actinomycetota</taxon>
        <taxon>Actinomycetes</taxon>
        <taxon>Actinomycetales</taxon>
        <taxon>Actinomycetaceae</taxon>
        <taxon>Flaviflexus</taxon>
    </lineage>
</organism>
<name>A0A3Q9G563_9ACTO</name>
<dbReference type="RefSeq" id="WP_126704495.1">
    <property type="nucleotide sequence ID" value="NZ_CP034593.1"/>
</dbReference>
<dbReference type="EMBL" id="CP034593">
    <property type="protein sequence ID" value="AZQ77692.1"/>
    <property type="molecule type" value="Genomic_DNA"/>
</dbReference>
<feature type="domain" description="NYN" evidence="1">
    <location>
        <begin position="102"/>
        <end position="157"/>
    </location>
</feature>
<dbReference type="Proteomes" id="UP000280344">
    <property type="component" value="Chromosome"/>
</dbReference>
<dbReference type="GO" id="GO:0004540">
    <property type="term" value="F:RNA nuclease activity"/>
    <property type="evidence" value="ECO:0007669"/>
    <property type="project" value="InterPro"/>
</dbReference>
<evidence type="ECO:0000313" key="2">
    <source>
        <dbReference type="EMBL" id="AZQ77692.1"/>
    </source>
</evidence>
<proteinExistence type="predicted"/>
<dbReference type="AlphaFoldDB" id="A0A3Q9G563"/>